<evidence type="ECO:0000313" key="1">
    <source>
        <dbReference type="EMBL" id="MFC7404632.1"/>
    </source>
</evidence>
<dbReference type="SUPFAM" id="SSF53756">
    <property type="entry name" value="UDP-Glycosyltransferase/glycogen phosphorylase"/>
    <property type="match status" value="1"/>
</dbReference>
<dbReference type="EMBL" id="JBHTCQ010000001">
    <property type="protein sequence ID" value="MFC7404632.1"/>
    <property type="molecule type" value="Genomic_DNA"/>
</dbReference>
<comment type="caution">
    <text evidence="1">The sequence shown here is derived from an EMBL/GenBank/DDBJ whole genome shotgun (WGS) entry which is preliminary data.</text>
</comment>
<dbReference type="Proteomes" id="UP001596455">
    <property type="component" value="Unassembled WGS sequence"/>
</dbReference>
<gene>
    <name evidence="1" type="ORF">ACFQQL_05885</name>
</gene>
<dbReference type="GO" id="GO:0016740">
    <property type="term" value="F:transferase activity"/>
    <property type="evidence" value="ECO:0007669"/>
    <property type="project" value="UniProtKB-KW"/>
</dbReference>
<keyword evidence="2" id="KW-1185">Reference proteome</keyword>
<accession>A0ABW2Q9K7</accession>
<reference evidence="2" key="1">
    <citation type="journal article" date="2019" name="Int. J. Syst. Evol. Microbiol.">
        <title>The Global Catalogue of Microorganisms (GCM) 10K type strain sequencing project: providing services to taxonomists for standard genome sequencing and annotation.</title>
        <authorList>
            <consortium name="The Broad Institute Genomics Platform"/>
            <consortium name="The Broad Institute Genome Sequencing Center for Infectious Disease"/>
            <person name="Wu L."/>
            <person name="Ma J."/>
        </authorList>
    </citation>
    <scope>NUCLEOTIDE SEQUENCE [LARGE SCALE GENOMIC DNA]</scope>
    <source>
        <strain evidence="2">JCM 1490</strain>
    </source>
</reference>
<name>A0ABW2Q9K7_9MICO</name>
<organism evidence="1 2">
    <name type="scientific">Georgenia alba</name>
    <dbReference type="NCBI Taxonomy" id="2233858"/>
    <lineage>
        <taxon>Bacteria</taxon>
        <taxon>Bacillati</taxon>
        <taxon>Actinomycetota</taxon>
        <taxon>Actinomycetes</taxon>
        <taxon>Micrococcales</taxon>
        <taxon>Bogoriellaceae</taxon>
        <taxon>Georgenia</taxon>
    </lineage>
</organism>
<dbReference type="Gene3D" id="3.40.50.2000">
    <property type="entry name" value="Glycogen Phosphorylase B"/>
    <property type="match status" value="1"/>
</dbReference>
<keyword evidence="1" id="KW-0808">Transferase</keyword>
<evidence type="ECO:0000313" key="2">
    <source>
        <dbReference type="Proteomes" id="UP001596455"/>
    </source>
</evidence>
<sequence length="327" mass="36989">MLQTAGDRTGSNTRYVDQIDEGAPADLEVLTFSWWRALFGSYDVLHVHWPESLLRHGLPVAQRIKRLLTRLVLARLALHRVPLVRTVHNEGPHEPGDRAEHALLEDIDRRTGLWIVLNGSTRTPRGAWRVEIPHGHFRGRFDVDPTWQAVRGRLLQFGRIRPYKGIDRLLEVFRAIPDGEVSLRVVGKPLDQGIADTVRSAAARDARITHRLEFVDDDDLVREVSESELVVLAYTVFHNSGAALLALSLDRPVLLPRSGSSEALAAEAGPGWVHLFDPPLTVNDVRRALESSRAPGRSERPDLRSRDWDHVGRLHRDAYRAVLRRYP</sequence>
<proteinExistence type="predicted"/>
<protein>
    <submittedName>
        <fullName evidence="1">Glycosyl transferase</fullName>
    </submittedName>
</protein>
<dbReference type="RefSeq" id="WP_382392212.1">
    <property type="nucleotide sequence ID" value="NZ_JBHTCQ010000001.1"/>
</dbReference>